<name>A0A3D5NFJ7_9PROT</name>
<accession>A0A3D5NFJ7</accession>
<protein>
    <submittedName>
        <fullName evidence="1">Uncharacterized protein</fullName>
    </submittedName>
</protein>
<proteinExistence type="predicted"/>
<gene>
    <name evidence="1" type="ORF">DHR80_22480</name>
</gene>
<dbReference type="RefSeq" id="WP_277279254.1">
    <property type="nucleotide sequence ID" value="NZ_DPOP01000169.1"/>
</dbReference>
<dbReference type="EMBL" id="DPOP01000169">
    <property type="protein sequence ID" value="HCW69920.1"/>
    <property type="molecule type" value="Genomic_DNA"/>
</dbReference>
<evidence type="ECO:0000313" key="1">
    <source>
        <dbReference type="EMBL" id="HCW69920.1"/>
    </source>
</evidence>
<dbReference type="Proteomes" id="UP000264179">
    <property type="component" value="Unassembled WGS sequence"/>
</dbReference>
<sequence>MLIPYKTNYDGLLCAEHRSFHKNEEKKRRGRLLSEMRLVTGLPELIEKCNQDVLYKLVSPEGKLLQYDEATKTYRGVFYEGGRVSEHAKFKKISPNLLSSAKAVGSQVLLISIAMQLNEIQRMVENLGHEMHRDRIAEIEAGESQFRSALFVEDELTRKAGISNAIQNLHVGLKKTISELRVRIAEAPDPTNSIFDHLNPLKDKVKIAHKMMGMAQESFLAALRGMGVLSECYAALGEHTASKIALTRFIDDMSNCNIPLAYQKARLLEFDGPCAPQHPWRLFMDEEPVMRQKVLELEHSTVFPVEIEFMPHELLGGLE</sequence>
<dbReference type="AlphaFoldDB" id="A0A3D5NFJ7"/>
<evidence type="ECO:0000313" key="2">
    <source>
        <dbReference type="Proteomes" id="UP000264179"/>
    </source>
</evidence>
<reference evidence="1 2" key="1">
    <citation type="journal article" date="2018" name="Nat. Biotechnol.">
        <title>A standardized bacterial taxonomy based on genome phylogeny substantially revises the tree of life.</title>
        <authorList>
            <person name="Parks D.H."/>
            <person name="Chuvochina M."/>
            <person name="Waite D.W."/>
            <person name="Rinke C."/>
            <person name="Skarshewski A."/>
            <person name="Chaumeil P.A."/>
            <person name="Hugenholtz P."/>
        </authorList>
    </citation>
    <scope>NUCLEOTIDE SEQUENCE [LARGE SCALE GENOMIC DNA]</scope>
    <source>
        <strain evidence="1">UBA9881</strain>
    </source>
</reference>
<comment type="caution">
    <text evidence="1">The sequence shown here is derived from an EMBL/GenBank/DDBJ whole genome shotgun (WGS) entry which is preliminary data.</text>
</comment>
<organism evidence="1 2">
    <name type="scientific">Thalassospira lucentensis</name>
    <dbReference type="NCBI Taxonomy" id="168935"/>
    <lineage>
        <taxon>Bacteria</taxon>
        <taxon>Pseudomonadati</taxon>
        <taxon>Pseudomonadota</taxon>
        <taxon>Alphaproteobacteria</taxon>
        <taxon>Rhodospirillales</taxon>
        <taxon>Thalassospiraceae</taxon>
        <taxon>Thalassospira</taxon>
    </lineage>
</organism>